<sequence>MPGYRKKCAWLFHHRKRKISIIELNKVSLFSCLLYTVSSLSRYFRFVAYIISCLDVQVICFGSFKMNKFGSDGCGLLKCTKLWLLHLLK</sequence>
<keyword evidence="1" id="KW-1185">Reference proteome</keyword>
<evidence type="ECO:0000313" key="2">
    <source>
        <dbReference type="WBParaSite" id="PEQ_0001067901-mRNA-1"/>
    </source>
</evidence>
<evidence type="ECO:0000313" key="1">
    <source>
        <dbReference type="Proteomes" id="UP000887564"/>
    </source>
</evidence>
<reference evidence="2" key="1">
    <citation type="submission" date="2022-11" db="UniProtKB">
        <authorList>
            <consortium name="WormBaseParasite"/>
        </authorList>
    </citation>
    <scope>IDENTIFICATION</scope>
</reference>
<dbReference type="WBParaSite" id="PEQ_0001067901-mRNA-1">
    <property type="protein sequence ID" value="PEQ_0001067901-mRNA-1"/>
    <property type="gene ID" value="PEQ_0001067901"/>
</dbReference>
<name>A0A914S0L3_PAREQ</name>
<dbReference type="Proteomes" id="UP000887564">
    <property type="component" value="Unplaced"/>
</dbReference>
<protein>
    <submittedName>
        <fullName evidence="2">Ovule protein</fullName>
    </submittedName>
</protein>
<organism evidence="1 2">
    <name type="scientific">Parascaris equorum</name>
    <name type="common">Equine roundworm</name>
    <dbReference type="NCBI Taxonomy" id="6256"/>
    <lineage>
        <taxon>Eukaryota</taxon>
        <taxon>Metazoa</taxon>
        <taxon>Ecdysozoa</taxon>
        <taxon>Nematoda</taxon>
        <taxon>Chromadorea</taxon>
        <taxon>Rhabditida</taxon>
        <taxon>Spirurina</taxon>
        <taxon>Ascaridomorpha</taxon>
        <taxon>Ascaridoidea</taxon>
        <taxon>Ascarididae</taxon>
        <taxon>Parascaris</taxon>
    </lineage>
</organism>
<accession>A0A914S0L3</accession>
<proteinExistence type="predicted"/>
<dbReference type="AlphaFoldDB" id="A0A914S0L3"/>